<keyword evidence="5" id="KW-0444">Lipid biosynthesis</keyword>
<keyword evidence="13 16" id="KW-0012">Acyltransferase</keyword>
<dbReference type="InterPro" id="IPR007130">
    <property type="entry name" value="DAGAT"/>
</dbReference>
<evidence type="ECO:0000256" key="3">
    <source>
        <dbReference type="ARBA" id="ARBA00005189"/>
    </source>
</evidence>
<feature type="transmembrane region" description="Helical" evidence="14">
    <location>
        <begin position="44"/>
        <end position="67"/>
    </location>
</feature>
<evidence type="ECO:0000256" key="4">
    <source>
        <dbReference type="ARBA" id="ARBA00005420"/>
    </source>
</evidence>
<keyword evidence="9 14" id="KW-0256">Endoplasmic reticulum</keyword>
<dbReference type="GO" id="GO:0006071">
    <property type="term" value="P:glycerol metabolic process"/>
    <property type="evidence" value="ECO:0007669"/>
    <property type="project" value="UniProtKB-KW"/>
</dbReference>
<evidence type="ECO:0000256" key="7">
    <source>
        <dbReference type="ARBA" id="ARBA00022692"/>
    </source>
</evidence>
<dbReference type="GO" id="GO:0005789">
    <property type="term" value="C:endoplasmic reticulum membrane"/>
    <property type="evidence" value="ECO:0007669"/>
    <property type="project" value="UniProtKB-SubCell"/>
</dbReference>
<dbReference type="EC" id="2.3.1.-" evidence="14"/>
<comment type="pathway">
    <text evidence="3">Lipid metabolism.</text>
</comment>
<protein>
    <recommendedName>
        <fullName evidence="14">Acyltransferase</fullName>
        <ecNumber evidence="14">2.3.1.-</ecNumber>
    </recommendedName>
</protein>
<keyword evidence="10 14" id="KW-1133">Transmembrane helix</keyword>
<evidence type="ECO:0000256" key="5">
    <source>
        <dbReference type="ARBA" id="ARBA00022516"/>
    </source>
</evidence>
<gene>
    <name evidence="16" type="ORF">Naga_100251g8</name>
</gene>
<dbReference type="Proteomes" id="UP000019335">
    <property type="component" value="Chromosome 11"/>
</dbReference>
<dbReference type="EMBL" id="AZIL01000873">
    <property type="protein sequence ID" value="EWM25622.1"/>
    <property type="molecule type" value="Genomic_DNA"/>
</dbReference>
<comment type="caution">
    <text evidence="16">The sequence shown here is derived from an EMBL/GenBank/DDBJ whole genome shotgun (WGS) entry which is preliminary data.</text>
</comment>
<organism evidence="16 17">
    <name type="scientific">Nannochloropsis gaditana</name>
    <dbReference type="NCBI Taxonomy" id="72520"/>
    <lineage>
        <taxon>Eukaryota</taxon>
        <taxon>Sar</taxon>
        <taxon>Stramenopiles</taxon>
        <taxon>Ochrophyta</taxon>
        <taxon>Eustigmatophyceae</taxon>
        <taxon>Eustigmatales</taxon>
        <taxon>Monodopsidaceae</taxon>
        <taxon>Nannochloropsis</taxon>
    </lineage>
</organism>
<dbReference type="GO" id="GO:0019432">
    <property type="term" value="P:triglyceride biosynthetic process"/>
    <property type="evidence" value="ECO:0007669"/>
    <property type="project" value="TreeGrafter"/>
</dbReference>
<keyword evidence="7 14" id="KW-0812">Transmembrane</keyword>
<evidence type="ECO:0000256" key="2">
    <source>
        <dbReference type="ARBA" id="ARBA00004771"/>
    </source>
</evidence>
<dbReference type="Pfam" id="PF03982">
    <property type="entry name" value="DAGAT"/>
    <property type="match status" value="1"/>
</dbReference>
<comment type="similarity">
    <text evidence="4 14">Belongs to the diacylglycerol acyltransferase family.</text>
</comment>
<evidence type="ECO:0000256" key="12">
    <source>
        <dbReference type="ARBA" id="ARBA00023136"/>
    </source>
</evidence>
<comment type="caution">
    <text evidence="14">Lacks conserved residue(s) required for the propagation of feature annotation.</text>
</comment>
<keyword evidence="6 14" id="KW-0808">Transferase</keyword>
<evidence type="ECO:0000256" key="11">
    <source>
        <dbReference type="ARBA" id="ARBA00023098"/>
    </source>
</evidence>
<dbReference type="CDD" id="cd07987">
    <property type="entry name" value="LPLAT_MGAT-like"/>
    <property type="match status" value="1"/>
</dbReference>
<accession>W7THQ4</accession>
<keyword evidence="17" id="KW-1185">Reference proteome</keyword>
<keyword evidence="11" id="KW-0443">Lipid metabolism</keyword>
<dbReference type="AlphaFoldDB" id="W7THQ4"/>
<evidence type="ECO:0000313" key="16">
    <source>
        <dbReference type="EMBL" id="EWM25622.1"/>
    </source>
</evidence>
<dbReference type="GO" id="GO:0004144">
    <property type="term" value="F:diacylglycerol O-acyltransferase activity"/>
    <property type="evidence" value="ECO:0007669"/>
    <property type="project" value="TreeGrafter"/>
</dbReference>
<comment type="subcellular location">
    <subcellularLocation>
        <location evidence="1 14">Endoplasmic reticulum membrane</location>
        <topology evidence="1 14">Multi-pass membrane protein</topology>
    </subcellularLocation>
</comment>
<evidence type="ECO:0000313" key="17">
    <source>
        <dbReference type="Proteomes" id="UP000019335"/>
    </source>
</evidence>
<keyword evidence="8" id="KW-0319">Glycerol metabolism</keyword>
<keyword evidence="12 14" id="KW-0472">Membrane</keyword>
<dbReference type="PANTHER" id="PTHR12317">
    <property type="entry name" value="DIACYLGLYCEROL O-ACYLTRANSFERASE"/>
    <property type="match status" value="1"/>
</dbReference>
<evidence type="ECO:0000256" key="1">
    <source>
        <dbReference type="ARBA" id="ARBA00004477"/>
    </source>
</evidence>
<feature type="region of interest" description="Disordered" evidence="15">
    <location>
        <begin position="302"/>
        <end position="321"/>
    </location>
</feature>
<sequence>MVCPLRSLVRDYRRTQGLVTSPHRSHGPDMSFKCKPSQKPNKQFWRYASFLAFIATFLLVPSTTSWASALHRACYMAYVMTYLDTSYRDGSRAWPWFQRLPVWRLYCRYIKGQVITTVPLDPHRQYIFATHPHGIATWNHFLTMTDGCRFLSRIYPRPRLDLGATVLFFIPLVKEVLLWLGCVDAGAATANAVLERGFSSLIYVGGEKEQILTERGRDLVVVLPRKGFCKLALRYDCPIVPAYAFGENDLYRTFKYFKGLQLWVARALKLACPPCWGFPLLPFLPLPAPVTVVMGAPLSPRREGRAGGDVGGSRGGEPTREEVEDLHARYVEALTALFETHKVQFGGRGPGARLEVR</sequence>
<comment type="pathway">
    <text evidence="2">Glycerolipid metabolism; triacylglycerol biosynthesis.</text>
</comment>
<evidence type="ECO:0000256" key="14">
    <source>
        <dbReference type="RuleBase" id="RU367023"/>
    </source>
</evidence>
<evidence type="ECO:0000256" key="10">
    <source>
        <dbReference type="ARBA" id="ARBA00022989"/>
    </source>
</evidence>
<proteinExistence type="inferred from homology"/>
<reference evidence="16 17" key="1">
    <citation type="journal article" date="2014" name="Mol. Plant">
        <title>Chromosome Scale Genome Assembly and Transcriptome Profiling of Nannochloropsis gaditana in Nitrogen Depletion.</title>
        <authorList>
            <person name="Corteggiani Carpinelli E."/>
            <person name="Telatin A."/>
            <person name="Vitulo N."/>
            <person name="Forcato C."/>
            <person name="D'Angelo M."/>
            <person name="Schiavon R."/>
            <person name="Vezzi A."/>
            <person name="Giacometti G.M."/>
            <person name="Morosinotto T."/>
            <person name="Valle G."/>
        </authorList>
    </citation>
    <scope>NUCLEOTIDE SEQUENCE [LARGE SCALE GENOMIC DNA]</scope>
    <source>
        <strain evidence="16 17">B-31</strain>
    </source>
</reference>
<dbReference type="PANTHER" id="PTHR12317:SF0">
    <property type="entry name" value="ACYLTRANSFERASE"/>
    <property type="match status" value="1"/>
</dbReference>
<evidence type="ECO:0000256" key="15">
    <source>
        <dbReference type="SAM" id="MobiDB-lite"/>
    </source>
</evidence>
<evidence type="ECO:0000256" key="6">
    <source>
        <dbReference type="ARBA" id="ARBA00022679"/>
    </source>
</evidence>
<dbReference type="OrthoDB" id="264532at2759"/>
<name>W7THQ4_9STRA</name>
<evidence type="ECO:0000256" key="13">
    <source>
        <dbReference type="ARBA" id="ARBA00023315"/>
    </source>
</evidence>
<evidence type="ECO:0000256" key="8">
    <source>
        <dbReference type="ARBA" id="ARBA00022798"/>
    </source>
</evidence>
<evidence type="ECO:0000256" key="9">
    <source>
        <dbReference type="ARBA" id="ARBA00022824"/>
    </source>
</evidence>